<dbReference type="EMBL" id="CADEHS020000062">
    <property type="protein sequence ID" value="CAG9949355.1"/>
    <property type="molecule type" value="Genomic_DNA"/>
</dbReference>
<keyword evidence="2" id="KW-1185">Reference proteome</keyword>
<reference evidence="1" key="1">
    <citation type="submission" date="2020-04" db="EMBL/GenBank/DDBJ databases">
        <authorList>
            <person name="Broberg M."/>
        </authorList>
    </citation>
    <scope>NUCLEOTIDE SEQUENCE</scope>
</reference>
<accession>A0ACA9U7X6</accession>
<reference evidence="1" key="2">
    <citation type="submission" date="2021-10" db="EMBL/GenBank/DDBJ databases">
        <authorList>
            <person name="Piombo E."/>
        </authorList>
    </citation>
    <scope>NUCLEOTIDE SEQUENCE</scope>
</reference>
<evidence type="ECO:0000313" key="1">
    <source>
        <dbReference type="EMBL" id="CAG9949355.1"/>
    </source>
</evidence>
<comment type="caution">
    <text evidence="1">The sequence shown here is derived from an EMBL/GenBank/DDBJ whole genome shotgun (WGS) entry which is preliminary data.</text>
</comment>
<evidence type="ECO:0000313" key="2">
    <source>
        <dbReference type="Proteomes" id="UP000836387"/>
    </source>
</evidence>
<gene>
    <name evidence="1" type="ORF">CRV2_00022250</name>
</gene>
<organism evidence="1 2">
    <name type="scientific">Clonostachys rosea f. rosea IK726</name>
    <dbReference type="NCBI Taxonomy" id="1349383"/>
    <lineage>
        <taxon>Eukaryota</taxon>
        <taxon>Fungi</taxon>
        <taxon>Dikarya</taxon>
        <taxon>Ascomycota</taxon>
        <taxon>Pezizomycotina</taxon>
        <taxon>Sordariomycetes</taxon>
        <taxon>Hypocreomycetidae</taxon>
        <taxon>Hypocreales</taxon>
        <taxon>Bionectriaceae</taxon>
        <taxon>Clonostachys</taxon>
    </lineage>
</organism>
<name>A0ACA9U7X6_BIOOC</name>
<proteinExistence type="predicted"/>
<sequence length="571" mass="64922">MKRKLGDFLRDSTQSPSFYTRYASTSPSHRAKAAKMATDIKLELSDKEQQLRGLLLDVARSIDESAAGQGPAEPVTLRWAGGWVRDRLLGIESHDIDVAINSMTGIHFAQHMRDYCETPEAKAKHSINDKDVGNLHHVASNPEKSKHLETAMVRMFGLDLDFVNLRKETYTDQSRNPQMEFGTAEEDALRRDATINALFYNLNKDIVEDFTGGVPDMAAKLIKTPLEPLQTFTDDPLRILRLVRFASRLQFSIDPETEKFMGDSKVLEALRVKISRERVGIELEKMLQGKHPAQALRFINRLGLYRAIFSDPDQEPPELTLLPRWAVAYECLDSLIKQQTPQSIADLLIRTDDAAYIAWNLAAMAPWMLIQDPPNVTRKASQPPPVGAIARNGFRAPNRLVDVISAAHRHREEILKLKLAVKAGEAWVKERDTVGMMIRRWDHFGSWKLQVLSALLVDAMEQLEEWKEQSTKEQDDFLRDWQNLLDHLVELDVVDAPNIKRLVDGRALSKALGIKPGFGPGKPWMSAWDGSYGTPMRQILPELLRRYGRRRMSWGFPSKIQWLVMGMENNS</sequence>
<dbReference type="Proteomes" id="UP000836387">
    <property type="component" value="Unassembled WGS sequence"/>
</dbReference>
<protein>
    <submittedName>
        <fullName evidence="1">Uncharacterized protein</fullName>
    </submittedName>
</protein>